<feature type="compositionally biased region" description="Low complexity" evidence="2">
    <location>
        <begin position="12"/>
        <end position="24"/>
    </location>
</feature>
<feature type="compositionally biased region" description="Low complexity" evidence="2">
    <location>
        <begin position="46"/>
        <end position="65"/>
    </location>
</feature>
<accession>A0A6A4GZ57</accession>
<feature type="compositionally biased region" description="Acidic residues" evidence="2">
    <location>
        <begin position="81"/>
        <end position="90"/>
    </location>
</feature>
<dbReference type="EMBL" id="ML769637">
    <property type="protein sequence ID" value="KAE9391061.1"/>
    <property type="molecule type" value="Genomic_DNA"/>
</dbReference>
<dbReference type="Proteomes" id="UP000799118">
    <property type="component" value="Unassembled WGS sequence"/>
</dbReference>
<dbReference type="AlphaFoldDB" id="A0A6A4GZ57"/>
<keyword evidence="1" id="KW-0175">Coiled coil</keyword>
<feature type="region of interest" description="Disordered" evidence="2">
    <location>
        <begin position="1"/>
        <end position="103"/>
    </location>
</feature>
<feature type="compositionally biased region" description="Basic residues" evidence="2">
    <location>
        <begin position="1"/>
        <end position="11"/>
    </location>
</feature>
<proteinExistence type="predicted"/>
<feature type="compositionally biased region" description="Basic residues" evidence="2">
    <location>
        <begin position="25"/>
        <end position="38"/>
    </location>
</feature>
<evidence type="ECO:0000313" key="3">
    <source>
        <dbReference type="EMBL" id="KAE9391061.1"/>
    </source>
</evidence>
<protein>
    <submittedName>
        <fullName evidence="3">Uncharacterized protein</fullName>
    </submittedName>
</protein>
<evidence type="ECO:0000256" key="1">
    <source>
        <dbReference type="SAM" id="Coils"/>
    </source>
</evidence>
<reference evidence="3" key="1">
    <citation type="journal article" date="2019" name="Environ. Microbiol.">
        <title>Fungal ecological strategies reflected in gene transcription - a case study of two litter decomposers.</title>
        <authorList>
            <person name="Barbi F."/>
            <person name="Kohler A."/>
            <person name="Barry K."/>
            <person name="Baskaran P."/>
            <person name="Daum C."/>
            <person name="Fauchery L."/>
            <person name="Ihrmark K."/>
            <person name="Kuo A."/>
            <person name="LaButti K."/>
            <person name="Lipzen A."/>
            <person name="Morin E."/>
            <person name="Grigoriev I.V."/>
            <person name="Henrissat B."/>
            <person name="Lindahl B."/>
            <person name="Martin F."/>
        </authorList>
    </citation>
    <scope>NUCLEOTIDE SEQUENCE</scope>
    <source>
        <strain evidence="3">JB14</strain>
    </source>
</reference>
<sequence>MARSKSKRARSTSKPSASKPSSSKPSKRSSVKASHLKAMKTPLKCSEPSSLNSSSSAPTAFAPTALAEKRDAPEPPKLPNQEEEEEEEEPEVKKRGNQGAFKGPHLKFLRNHLADYGTVTARAEKSTWLTGFTKKWTDKFPKSSLSEDERNELLKKREVLQEEVQAQAASQVVNWMRRYVGKVLEPAKPKSVDPFALLLKLLKQIRKGKLRRTEDAKFYMHHEKYKPKVQAKYNRQIKENPEAATGGGTNHLDFRVKIARELWDAEGNLSGIVGGGELTAEEAGGITGMEEEF</sequence>
<evidence type="ECO:0000313" key="4">
    <source>
        <dbReference type="Proteomes" id="UP000799118"/>
    </source>
</evidence>
<organism evidence="3 4">
    <name type="scientific">Gymnopus androsaceus JB14</name>
    <dbReference type="NCBI Taxonomy" id="1447944"/>
    <lineage>
        <taxon>Eukaryota</taxon>
        <taxon>Fungi</taxon>
        <taxon>Dikarya</taxon>
        <taxon>Basidiomycota</taxon>
        <taxon>Agaricomycotina</taxon>
        <taxon>Agaricomycetes</taxon>
        <taxon>Agaricomycetidae</taxon>
        <taxon>Agaricales</taxon>
        <taxon>Marasmiineae</taxon>
        <taxon>Omphalotaceae</taxon>
        <taxon>Gymnopus</taxon>
    </lineage>
</organism>
<keyword evidence="4" id="KW-1185">Reference proteome</keyword>
<evidence type="ECO:0000256" key="2">
    <source>
        <dbReference type="SAM" id="MobiDB-lite"/>
    </source>
</evidence>
<name>A0A6A4GZ57_9AGAR</name>
<feature type="coiled-coil region" evidence="1">
    <location>
        <begin position="143"/>
        <end position="170"/>
    </location>
</feature>
<gene>
    <name evidence="3" type="ORF">BT96DRAFT_1001690</name>
</gene>